<dbReference type="GO" id="GO:0008299">
    <property type="term" value="P:isoprenoid biosynthetic process"/>
    <property type="evidence" value="ECO:0007669"/>
    <property type="project" value="InterPro"/>
</dbReference>
<proteinExistence type="inferred from homology"/>
<keyword evidence="4" id="KW-0479">Metal-binding</keyword>
<dbReference type="FunFam" id="1.10.600.10:FF:000002">
    <property type="entry name" value="Octaprenyl diphosphate synthase"/>
    <property type="match status" value="1"/>
</dbReference>
<gene>
    <name evidence="13" type="ORF">HRUBRA_01089</name>
</gene>
<dbReference type="PATRIC" id="fig|1265313.6.peg.1073"/>
<dbReference type="PANTHER" id="PTHR12001">
    <property type="entry name" value="GERANYLGERANYL PYROPHOSPHATE SYNTHASE"/>
    <property type="match status" value="1"/>
</dbReference>
<reference evidence="13 14" key="1">
    <citation type="journal article" date="2014" name="Genome Announc.">
        <title>Genome Sequence of Gammaproteobacterial Pseudohaliea rubra Type Strain DSM 19751, Isolated from Coastal Seawater of the Mediterranean Sea.</title>
        <authorList>
            <person name="Spring S."/>
            <person name="Fiebig A."/>
            <person name="Riedel T."/>
            <person name="Goker M."/>
            <person name="Klenk H.P."/>
        </authorList>
    </citation>
    <scope>NUCLEOTIDE SEQUENCE [LARGE SCALE GENOMIC DNA]</scope>
    <source>
        <strain evidence="13 14">DSM 19751</strain>
    </source>
</reference>
<name>A0A095VSG5_9GAMM</name>
<dbReference type="InterPro" id="IPR008949">
    <property type="entry name" value="Isoprenoid_synthase_dom_sf"/>
</dbReference>
<dbReference type="Pfam" id="PF00348">
    <property type="entry name" value="polyprenyl_synt"/>
    <property type="match status" value="1"/>
</dbReference>
<dbReference type="AlphaFoldDB" id="A0A095VSG5"/>
<evidence type="ECO:0000256" key="3">
    <source>
        <dbReference type="ARBA" id="ARBA00022679"/>
    </source>
</evidence>
<evidence type="ECO:0000313" key="14">
    <source>
        <dbReference type="Proteomes" id="UP000029640"/>
    </source>
</evidence>
<keyword evidence="14" id="KW-1185">Reference proteome</keyword>
<dbReference type="PROSITE" id="PS00444">
    <property type="entry name" value="POLYPRENYL_SYNTHASE_2"/>
    <property type="match status" value="1"/>
</dbReference>
<evidence type="ECO:0000256" key="5">
    <source>
        <dbReference type="ARBA" id="ARBA00022842"/>
    </source>
</evidence>
<dbReference type="GO" id="GO:0106350">
    <property type="term" value="F:all-trans-octaprenyl-diphosphate synthase activity"/>
    <property type="evidence" value="ECO:0007669"/>
    <property type="project" value="UniProtKB-EC"/>
</dbReference>
<evidence type="ECO:0000256" key="12">
    <source>
        <dbReference type="RuleBase" id="RU004466"/>
    </source>
</evidence>
<dbReference type="STRING" id="1265313.HRUBRA_01089"/>
<evidence type="ECO:0000313" key="13">
    <source>
        <dbReference type="EMBL" id="KGE04310.1"/>
    </source>
</evidence>
<dbReference type="EMBL" id="AUVB01000030">
    <property type="protein sequence ID" value="KGE04310.1"/>
    <property type="molecule type" value="Genomic_DNA"/>
</dbReference>
<comment type="function">
    <text evidence="7">Supplies octaprenyl diphosphate, the precursor for the side chain of the isoprenoid quinones ubiquinone and menaquinone.</text>
</comment>
<protein>
    <recommendedName>
        <fullName evidence="9">Octaprenyl diphosphate synthase</fullName>
        <ecNumber evidence="8">2.5.1.90</ecNumber>
    </recommendedName>
    <alternativeName>
        <fullName evidence="11">All-trans-octaprenyl-diphosphate synthase</fullName>
    </alternativeName>
    <alternativeName>
        <fullName evidence="10">Octaprenyl pyrophosphate synthase</fullName>
    </alternativeName>
</protein>
<dbReference type="CDD" id="cd00685">
    <property type="entry name" value="Trans_IPPS_HT"/>
    <property type="match status" value="1"/>
</dbReference>
<comment type="caution">
    <text evidence="13">The sequence shown here is derived from an EMBL/GenBank/DDBJ whole genome shotgun (WGS) entry which is preliminary data.</text>
</comment>
<dbReference type="SFLD" id="SFLDS00005">
    <property type="entry name" value="Isoprenoid_Synthase_Type_I"/>
    <property type="match status" value="1"/>
</dbReference>
<dbReference type="Proteomes" id="UP000029640">
    <property type="component" value="Unassembled WGS sequence"/>
</dbReference>
<accession>A0A095VSG5</accession>
<keyword evidence="3 12" id="KW-0808">Transferase</keyword>
<evidence type="ECO:0000256" key="8">
    <source>
        <dbReference type="ARBA" id="ARBA00066511"/>
    </source>
</evidence>
<evidence type="ECO:0000256" key="2">
    <source>
        <dbReference type="ARBA" id="ARBA00006706"/>
    </source>
</evidence>
<dbReference type="RefSeq" id="WP_035518323.1">
    <property type="nucleotide sequence ID" value="NZ_KN234817.1"/>
</dbReference>
<evidence type="ECO:0000256" key="1">
    <source>
        <dbReference type="ARBA" id="ARBA00001946"/>
    </source>
</evidence>
<dbReference type="HOGENOM" id="CLU_014015_2_0_6"/>
<comment type="catalytic activity">
    <reaction evidence="6">
        <text>5 isopentenyl diphosphate + (2E,6E)-farnesyl diphosphate = all-trans-octaprenyl diphosphate + 5 diphosphate</text>
        <dbReference type="Rhea" id="RHEA:27798"/>
        <dbReference type="ChEBI" id="CHEBI:33019"/>
        <dbReference type="ChEBI" id="CHEBI:57711"/>
        <dbReference type="ChEBI" id="CHEBI:128769"/>
        <dbReference type="ChEBI" id="CHEBI:175763"/>
        <dbReference type="EC" id="2.5.1.90"/>
    </reaction>
</comment>
<comment type="similarity">
    <text evidence="2 12">Belongs to the FPP/GGPP synthase family.</text>
</comment>
<evidence type="ECO:0000256" key="6">
    <source>
        <dbReference type="ARBA" id="ARBA00051506"/>
    </source>
</evidence>
<dbReference type="PANTHER" id="PTHR12001:SF69">
    <property type="entry name" value="ALL TRANS-POLYPRENYL-DIPHOSPHATE SYNTHASE PDSS1"/>
    <property type="match status" value="1"/>
</dbReference>
<dbReference type="OrthoDB" id="9805316at2"/>
<dbReference type="GO" id="GO:0046872">
    <property type="term" value="F:metal ion binding"/>
    <property type="evidence" value="ECO:0007669"/>
    <property type="project" value="UniProtKB-KW"/>
</dbReference>
<dbReference type="SUPFAM" id="SSF48576">
    <property type="entry name" value="Terpenoid synthases"/>
    <property type="match status" value="1"/>
</dbReference>
<evidence type="ECO:0000256" key="4">
    <source>
        <dbReference type="ARBA" id="ARBA00022723"/>
    </source>
</evidence>
<evidence type="ECO:0000256" key="10">
    <source>
        <dbReference type="ARBA" id="ARBA00079637"/>
    </source>
</evidence>
<organism evidence="13 14">
    <name type="scientific">Pseudohaliea rubra DSM 19751</name>
    <dbReference type="NCBI Taxonomy" id="1265313"/>
    <lineage>
        <taxon>Bacteria</taxon>
        <taxon>Pseudomonadati</taxon>
        <taxon>Pseudomonadota</taxon>
        <taxon>Gammaproteobacteria</taxon>
        <taxon>Cellvibrionales</taxon>
        <taxon>Halieaceae</taxon>
        <taxon>Pseudohaliea</taxon>
    </lineage>
</organism>
<dbReference type="Gene3D" id="1.10.600.10">
    <property type="entry name" value="Farnesyl Diphosphate Synthase"/>
    <property type="match status" value="1"/>
</dbReference>
<evidence type="ECO:0000256" key="7">
    <source>
        <dbReference type="ARBA" id="ARBA00055029"/>
    </source>
</evidence>
<comment type="cofactor">
    <cofactor evidence="1">
        <name>Mg(2+)</name>
        <dbReference type="ChEBI" id="CHEBI:18420"/>
    </cofactor>
</comment>
<dbReference type="eggNOG" id="COG0142">
    <property type="taxonomic scope" value="Bacteria"/>
</dbReference>
<evidence type="ECO:0000256" key="11">
    <source>
        <dbReference type="ARBA" id="ARBA00083124"/>
    </source>
</evidence>
<dbReference type="InterPro" id="IPR000092">
    <property type="entry name" value="Polyprenyl_synt"/>
</dbReference>
<sequence length="320" mass="34274">MHDIRAVVDREFREVNALIIEQLESDVDMVENIGHYIVEAGGKRLRPVLALLTASALGTCTPRHICFAAVIEFIHTATLLHDDVVDLSELRRGRPTANAAFGNAPSVLVGDFLYTRAFQLMVSLDDMPLLAQMADTTNAIAAGEVLQLALAGNPDTTEAQYMDVITRKTAVLFAAASRGAARLHDGDGALQQRLYDFGLNLGIAFQMVDDLLDYEGDAATMGKNVGDDLGEGKPTLPLIHVLRTGNEAQRRVVRDAIAGRDASALGAVVAAVNDCGSLAYTRARAELHRDHALAALDGLKDGAALEALLTLAHRSVDRNS</sequence>
<evidence type="ECO:0000256" key="9">
    <source>
        <dbReference type="ARBA" id="ARBA00072473"/>
    </source>
</evidence>
<dbReference type="InterPro" id="IPR033749">
    <property type="entry name" value="Polyprenyl_synt_CS"/>
</dbReference>
<keyword evidence="5" id="KW-0460">Magnesium</keyword>
<dbReference type="PROSITE" id="PS00723">
    <property type="entry name" value="POLYPRENYL_SYNTHASE_1"/>
    <property type="match status" value="1"/>
</dbReference>
<dbReference type="EC" id="2.5.1.90" evidence="8"/>